<dbReference type="InterPro" id="IPR036249">
    <property type="entry name" value="Thioredoxin-like_sf"/>
</dbReference>
<keyword evidence="5" id="KW-0249">Electron transport</keyword>
<reference evidence="8" key="2">
    <citation type="submission" date="2023-06" db="EMBL/GenBank/DDBJ databases">
        <authorList>
            <person name="Ma L."/>
            <person name="Liu K.-W."/>
            <person name="Li Z."/>
            <person name="Hsiao Y.-Y."/>
            <person name="Qi Y."/>
            <person name="Fu T."/>
            <person name="Tang G."/>
            <person name="Zhang D."/>
            <person name="Sun W.-H."/>
            <person name="Liu D.-K."/>
            <person name="Li Y."/>
            <person name="Chen G.-Z."/>
            <person name="Liu X.-D."/>
            <person name="Liao X.-Y."/>
            <person name="Jiang Y.-T."/>
            <person name="Yu X."/>
            <person name="Hao Y."/>
            <person name="Huang J."/>
            <person name="Zhao X.-W."/>
            <person name="Ke S."/>
            <person name="Chen Y.-Y."/>
            <person name="Wu W.-L."/>
            <person name="Hsu J.-L."/>
            <person name="Lin Y.-F."/>
            <person name="Huang M.-D."/>
            <person name="Li C.-Y."/>
            <person name="Huang L."/>
            <person name="Wang Z.-W."/>
            <person name="Zhao X."/>
            <person name="Zhong W.-Y."/>
            <person name="Peng D.-H."/>
            <person name="Ahmad S."/>
            <person name="Lan S."/>
            <person name="Zhang J.-S."/>
            <person name="Tsai W.-C."/>
            <person name="Van De Peer Y."/>
            <person name="Liu Z.-J."/>
        </authorList>
    </citation>
    <scope>NUCLEOTIDE SEQUENCE</scope>
    <source>
        <strain evidence="8">SCP</strain>
        <tissue evidence="8">Leaves</tissue>
    </source>
</reference>
<evidence type="ECO:0000256" key="4">
    <source>
        <dbReference type="ARBA" id="ARBA00022490"/>
    </source>
</evidence>
<evidence type="ECO:0000256" key="3">
    <source>
        <dbReference type="ARBA" id="ARBA00007568"/>
    </source>
</evidence>
<dbReference type="AlphaFoldDB" id="A0AAV9BLN9"/>
<dbReference type="EMBL" id="JAUJYN010000002">
    <property type="protein sequence ID" value="KAK1277039.1"/>
    <property type="molecule type" value="Genomic_DNA"/>
</dbReference>
<evidence type="ECO:0000256" key="6">
    <source>
        <dbReference type="ARBA" id="ARBA00023284"/>
    </source>
</evidence>
<evidence type="ECO:0000313" key="9">
    <source>
        <dbReference type="Proteomes" id="UP001179952"/>
    </source>
</evidence>
<comment type="similarity">
    <text evidence="3">Belongs to the glutaredoxin family. CC-type subfamily.</text>
</comment>
<evidence type="ECO:0000256" key="5">
    <source>
        <dbReference type="ARBA" id="ARBA00022982"/>
    </source>
</evidence>
<evidence type="ECO:0000313" key="8">
    <source>
        <dbReference type="EMBL" id="KAK1277039.1"/>
    </source>
</evidence>
<keyword evidence="5" id="KW-0813">Transport</keyword>
<keyword evidence="6" id="KW-0676">Redox-active center</keyword>
<comment type="function">
    <text evidence="1">Has a glutathione-disulfide oxidoreductase activity in the presence of NADPH and glutathione reductase. Reduces low molecular weight disulfides and proteins.</text>
</comment>
<comment type="caution">
    <text evidence="8">The sequence shown here is derived from an EMBL/GenBank/DDBJ whole genome shotgun (WGS) entry which is preliminary data.</text>
</comment>
<dbReference type="FunFam" id="3.40.30.10:FF:000028">
    <property type="entry name" value="Glutaredoxin family protein"/>
    <property type="match status" value="1"/>
</dbReference>
<dbReference type="Gene3D" id="3.40.30.10">
    <property type="entry name" value="Glutaredoxin"/>
    <property type="match status" value="1"/>
</dbReference>
<gene>
    <name evidence="8" type="ORF">QJS04_geneDACA003368</name>
</gene>
<keyword evidence="4" id="KW-0963">Cytoplasm</keyword>
<organism evidence="8 9">
    <name type="scientific">Acorus gramineus</name>
    <name type="common">Dwarf sweet flag</name>
    <dbReference type="NCBI Taxonomy" id="55184"/>
    <lineage>
        <taxon>Eukaryota</taxon>
        <taxon>Viridiplantae</taxon>
        <taxon>Streptophyta</taxon>
        <taxon>Embryophyta</taxon>
        <taxon>Tracheophyta</taxon>
        <taxon>Spermatophyta</taxon>
        <taxon>Magnoliopsida</taxon>
        <taxon>Liliopsida</taxon>
        <taxon>Acoraceae</taxon>
        <taxon>Acorus</taxon>
    </lineage>
</organism>
<reference evidence="8" key="1">
    <citation type="journal article" date="2023" name="Nat. Commun.">
        <title>Diploid and tetraploid genomes of Acorus and the evolution of monocots.</title>
        <authorList>
            <person name="Ma L."/>
            <person name="Liu K.W."/>
            <person name="Li Z."/>
            <person name="Hsiao Y.Y."/>
            <person name="Qi Y."/>
            <person name="Fu T."/>
            <person name="Tang G.D."/>
            <person name="Zhang D."/>
            <person name="Sun W.H."/>
            <person name="Liu D.K."/>
            <person name="Li Y."/>
            <person name="Chen G.Z."/>
            <person name="Liu X.D."/>
            <person name="Liao X.Y."/>
            <person name="Jiang Y.T."/>
            <person name="Yu X."/>
            <person name="Hao Y."/>
            <person name="Huang J."/>
            <person name="Zhao X.W."/>
            <person name="Ke S."/>
            <person name="Chen Y.Y."/>
            <person name="Wu W.L."/>
            <person name="Hsu J.L."/>
            <person name="Lin Y.F."/>
            <person name="Huang M.D."/>
            <person name="Li C.Y."/>
            <person name="Huang L."/>
            <person name="Wang Z.W."/>
            <person name="Zhao X."/>
            <person name="Zhong W.Y."/>
            <person name="Peng D.H."/>
            <person name="Ahmad S."/>
            <person name="Lan S."/>
            <person name="Zhang J.S."/>
            <person name="Tsai W.C."/>
            <person name="Van de Peer Y."/>
            <person name="Liu Z.J."/>
        </authorList>
    </citation>
    <scope>NUCLEOTIDE SEQUENCE</scope>
    <source>
        <strain evidence="8">SCP</strain>
    </source>
</reference>
<dbReference type="SUPFAM" id="SSF52833">
    <property type="entry name" value="Thioredoxin-like"/>
    <property type="match status" value="1"/>
</dbReference>
<dbReference type="PANTHER" id="PTHR10168">
    <property type="entry name" value="GLUTAREDOXIN"/>
    <property type="match status" value="1"/>
</dbReference>
<protein>
    <submittedName>
        <fullName evidence="8">Glutaredoxin-C1</fullName>
    </submittedName>
</protein>
<dbReference type="InterPro" id="IPR011905">
    <property type="entry name" value="GlrX-like_pln_2"/>
</dbReference>
<evidence type="ECO:0000259" key="7">
    <source>
        <dbReference type="Pfam" id="PF00462"/>
    </source>
</evidence>
<dbReference type="Pfam" id="PF00462">
    <property type="entry name" value="Glutaredoxin"/>
    <property type="match status" value="1"/>
</dbReference>
<dbReference type="GO" id="GO:0005737">
    <property type="term" value="C:cytoplasm"/>
    <property type="evidence" value="ECO:0007669"/>
    <property type="project" value="UniProtKB-SubCell"/>
</dbReference>
<proteinExistence type="inferred from homology"/>
<name>A0AAV9BLN9_ACOGR</name>
<evidence type="ECO:0000256" key="2">
    <source>
        <dbReference type="ARBA" id="ARBA00004496"/>
    </source>
</evidence>
<dbReference type="Proteomes" id="UP001179952">
    <property type="component" value="Unassembled WGS sequence"/>
</dbReference>
<dbReference type="PROSITE" id="PS51354">
    <property type="entry name" value="GLUTAREDOXIN_2"/>
    <property type="match status" value="1"/>
</dbReference>
<dbReference type="InterPro" id="IPR002109">
    <property type="entry name" value="Glutaredoxin"/>
</dbReference>
<sequence>MERVLHLASQRAVVIFTMSTCSMCHAIRTFFSDMGVNPTIHELDQDPRGRDMERALVRLLGRNPTVPAVFIGGQLIGRTDRVMSLHLSGKLVPLLREAGAIWL</sequence>
<evidence type="ECO:0000256" key="1">
    <source>
        <dbReference type="ARBA" id="ARBA00002549"/>
    </source>
</evidence>
<dbReference type="NCBIfam" id="TIGR02189">
    <property type="entry name" value="GlrX-like_plant"/>
    <property type="match status" value="1"/>
</dbReference>
<dbReference type="CDD" id="cd03419">
    <property type="entry name" value="GRX_GRXh_1_2_like"/>
    <property type="match status" value="1"/>
</dbReference>
<comment type="subcellular location">
    <subcellularLocation>
        <location evidence="2">Cytoplasm</location>
    </subcellularLocation>
</comment>
<accession>A0AAV9BLN9</accession>
<keyword evidence="9" id="KW-1185">Reference proteome</keyword>
<feature type="domain" description="Glutaredoxin" evidence="7">
    <location>
        <begin position="13"/>
        <end position="76"/>
    </location>
</feature>